<name>A0A0N1HTX1_9EURO</name>
<keyword evidence="2" id="KW-0812">Transmembrane</keyword>
<accession>A0A0N1HTX1</accession>
<proteinExistence type="predicted"/>
<dbReference type="GeneID" id="28733851"/>
<feature type="compositionally biased region" description="Polar residues" evidence="1">
    <location>
        <begin position="45"/>
        <end position="66"/>
    </location>
</feature>
<keyword evidence="2" id="KW-1133">Transmembrane helix</keyword>
<dbReference type="EMBL" id="LFJN01000006">
    <property type="protein sequence ID" value="KPI42643.1"/>
    <property type="molecule type" value="Genomic_DNA"/>
</dbReference>
<sequence>MTDAGAFERYPSLRYGQGRYNKVSDGEDNDGNMDGLGLQVDRSKTSPVSPLSPQYPPSTAQNTPGLSSGFPTPALLHAESYNGSEIELLKPGETQINCPTNGDIISWSWVTIFMCFLALYSFSFSGVFLGIALARPRWGRRIGGDGNLSYNTATLLSALFSKTVELAFVAVLVTTIGQILSRRAIARRSGHHGITIAEITMRSWILQPGLIFTHGDAIKYAGPTILGVVVLIATLAATFYTTAAEALAAPKLKFGGWDSHKLVGVVDTAFANVTFLTNSCNIPIPAVDDLEAGRSCLQVSYAGQSYHNFQSFMSNWTAALEKGPGNSTMSGRPRPAAMLYDNTTVIGQWITPSGENITSQSTDRLIQNVSMAMPHANIFNAARNAANGIAQPGELAGQGEYFIAGALPAPTLNVLCAGLSSEEIEPFIYDPEVDVPPPESTGPTALDDLFNFGNYTPGGSKQPAPLFPHLPIIYNTINNNSNIWGPPAVFLLSTPPPEANQDHILCSIKITQYPHCTTRYHAAESGGELSAHCDDDEENTLSYSSKNTDVTEGHYESNWKDIGSEWLRSIALGQGINNDNASIARIITQMTPRFEPGETVLDPNRPSIAEALAVLAGSTTVMSSIHAPFIQAERDVGPPKDERFDALVKFKDYASGGVEDWQSIFYVVLVVVFLINCFCMYYLFKHLFTDGQITDFCEPQNLFALAFMSPPSQSLSGSCGTGPTGSAFGKRFTVDMEQAASSSSHPHFYVRSTDEKSPIAATETRAGLAVRSRDRWKKVKGLGGWRVSRESPALEQYRRLAA</sequence>
<comment type="caution">
    <text evidence="3">The sequence shown here is derived from an EMBL/GenBank/DDBJ whole genome shotgun (WGS) entry which is preliminary data.</text>
</comment>
<dbReference type="VEuPathDB" id="FungiDB:AB675_2032"/>
<organism evidence="3 4">
    <name type="scientific">Cyphellophora attinorum</name>
    <dbReference type="NCBI Taxonomy" id="1664694"/>
    <lineage>
        <taxon>Eukaryota</taxon>
        <taxon>Fungi</taxon>
        <taxon>Dikarya</taxon>
        <taxon>Ascomycota</taxon>
        <taxon>Pezizomycotina</taxon>
        <taxon>Eurotiomycetes</taxon>
        <taxon>Chaetothyriomycetidae</taxon>
        <taxon>Chaetothyriales</taxon>
        <taxon>Cyphellophoraceae</taxon>
        <taxon>Cyphellophora</taxon>
    </lineage>
</organism>
<reference evidence="3 4" key="1">
    <citation type="submission" date="2015-06" db="EMBL/GenBank/DDBJ databases">
        <title>Draft genome of the ant-associated black yeast Phialophora attae CBS 131958.</title>
        <authorList>
            <person name="Moreno L.F."/>
            <person name="Stielow B.J."/>
            <person name="de Hoog S."/>
            <person name="Vicente V.A."/>
            <person name="Weiss V.A."/>
            <person name="de Vries M."/>
            <person name="Cruz L.M."/>
            <person name="Souza E.M."/>
        </authorList>
    </citation>
    <scope>NUCLEOTIDE SEQUENCE [LARGE SCALE GENOMIC DNA]</scope>
    <source>
        <strain evidence="3 4">CBS 131958</strain>
    </source>
</reference>
<gene>
    <name evidence="3" type="ORF">AB675_2032</name>
</gene>
<evidence type="ECO:0000313" key="4">
    <source>
        <dbReference type="Proteomes" id="UP000038010"/>
    </source>
</evidence>
<evidence type="ECO:0000256" key="2">
    <source>
        <dbReference type="SAM" id="Phobius"/>
    </source>
</evidence>
<protein>
    <submittedName>
        <fullName evidence="3">Uncharacterized protein</fullName>
    </submittedName>
</protein>
<dbReference type="AlphaFoldDB" id="A0A0N1HTX1"/>
<feature type="transmembrane region" description="Helical" evidence="2">
    <location>
        <begin position="107"/>
        <end position="134"/>
    </location>
</feature>
<feature type="transmembrane region" description="Helical" evidence="2">
    <location>
        <begin position="155"/>
        <end position="180"/>
    </location>
</feature>
<keyword evidence="4" id="KW-1185">Reference proteome</keyword>
<feature type="region of interest" description="Disordered" evidence="1">
    <location>
        <begin position="18"/>
        <end position="66"/>
    </location>
</feature>
<keyword evidence="2" id="KW-0472">Membrane</keyword>
<feature type="transmembrane region" description="Helical" evidence="2">
    <location>
        <begin position="664"/>
        <end position="684"/>
    </location>
</feature>
<dbReference type="OrthoDB" id="4721035at2759"/>
<evidence type="ECO:0000313" key="3">
    <source>
        <dbReference type="EMBL" id="KPI42643.1"/>
    </source>
</evidence>
<dbReference type="Proteomes" id="UP000038010">
    <property type="component" value="Unassembled WGS sequence"/>
</dbReference>
<evidence type="ECO:0000256" key="1">
    <source>
        <dbReference type="SAM" id="MobiDB-lite"/>
    </source>
</evidence>
<dbReference type="RefSeq" id="XP_018002606.1">
    <property type="nucleotide sequence ID" value="XM_018141971.1"/>
</dbReference>